<dbReference type="InterPro" id="IPR008920">
    <property type="entry name" value="TF_FadR/GntR_C"/>
</dbReference>
<dbReference type="InterPro" id="IPR000524">
    <property type="entry name" value="Tscrpt_reg_HTH_GntR"/>
</dbReference>
<evidence type="ECO:0000313" key="6">
    <source>
        <dbReference type="Proteomes" id="UP000199158"/>
    </source>
</evidence>
<dbReference type="GO" id="GO:0003700">
    <property type="term" value="F:DNA-binding transcription factor activity"/>
    <property type="evidence" value="ECO:0007669"/>
    <property type="project" value="InterPro"/>
</dbReference>
<dbReference type="Gene3D" id="1.10.10.10">
    <property type="entry name" value="Winged helix-like DNA-binding domain superfamily/Winged helix DNA-binding domain"/>
    <property type="match status" value="1"/>
</dbReference>
<reference evidence="5 6" key="1">
    <citation type="submission" date="2016-10" db="EMBL/GenBank/DDBJ databases">
        <authorList>
            <person name="de Groot N.N."/>
        </authorList>
    </citation>
    <scope>NUCLEOTIDE SEQUENCE [LARGE SCALE GENOMIC DNA]</scope>
    <source>
        <strain evidence="5 6">CGMCC 1.5070</strain>
    </source>
</reference>
<evidence type="ECO:0000256" key="2">
    <source>
        <dbReference type="ARBA" id="ARBA00023125"/>
    </source>
</evidence>
<keyword evidence="2 5" id="KW-0238">DNA-binding</keyword>
<dbReference type="AlphaFoldDB" id="A0A1H8B773"/>
<sequence length="213" mass="24753">MANESSLKSKIYAAVFDSIIKGEYGPNDVLSEKGLVEKFNVSKSPVREALIELCNEGVLRSIPRYGYEVIRLTDRDVQDIQRFRLILECGCLEQYWDMITPEHIEHLEQMLAEDYQGSLEHDALIHWAKNTKFHLALISCFHNEYIYRSLKASLTTLSRAYAQFYWDKWHKTEFVSFAGGHKQFLEHLKNNDKEAAVRTLQKDISGFEDLDAK</sequence>
<dbReference type="Pfam" id="PF07729">
    <property type="entry name" value="FCD"/>
    <property type="match status" value="1"/>
</dbReference>
<evidence type="ECO:0000256" key="3">
    <source>
        <dbReference type="ARBA" id="ARBA00023163"/>
    </source>
</evidence>
<evidence type="ECO:0000313" key="5">
    <source>
        <dbReference type="EMBL" id="SEM78576.1"/>
    </source>
</evidence>
<dbReference type="GO" id="GO:0003677">
    <property type="term" value="F:DNA binding"/>
    <property type="evidence" value="ECO:0007669"/>
    <property type="project" value="UniProtKB-KW"/>
</dbReference>
<dbReference type="PROSITE" id="PS50949">
    <property type="entry name" value="HTH_GNTR"/>
    <property type="match status" value="1"/>
</dbReference>
<keyword evidence="3" id="KW-0804">Transcription</keyword>
<dbReference type="SMART" id="SM00895">
    <property type="entry name" value="FCD"/>
    <property type="match status" value="1"/>
</dbReference>
<keyword evidence="6" id="KW-1185">Reference proteome</keyword>
<dbReference type="PANTHER" id="PTHR43537:SF24">
    <property type="entry name" value="GLUCONATE OPERON TRANSCRIPTIONAL REPRESSOR"/>
    <property type="match status" value="1"/>
</dbReference>
<proteinExistence type="predicted"/>
<dbReference type="STRING" id="474960.SAMN05216180_1745"/>
<dbReference type="Pfam" id="PF00392">
    <property type="entry name" value="GntR"/>
    <property type="match status" value="1"/>
</dbReference>
<dbReference type="CDD" id="cd07377">
    <property type="entry name" value="WHTH_GntR"/>
    <property type="match status" value="1"/>
</dbReference>
<gene>
    <name evidence="5" type="ORF">SAMN05216180_1745</name>
</gene>
<keyword evidence="1" id="KW-0805">Transcription regulation</keyword>
<dbReference type="InterPro" id="IPR036390">
    <property type="entry name" value="WH_DNA-bd_sf"/>
</dbReference>
<dbReference type="OrthoDB" id="5449at2"/>
<dbReference type="PANTHER" id="PTHR43537">
    <property type="entry name" value="TRANSCRIPTIONAL REGULATOR, GNTR FAMILY"/>
    <property type="match status" value="1"/>
</dbReference>
<evidence type="ECO:0000256" key="1">
    <source>
        <dbReference type="ARBA" id="ARBA00023015"/>
    </source>
</evidence>
<dbReference type="EMBL" id="FOCG01000001">
    <property type="protein sequence ID" value="SEM78576.1"/>
    <property type="molecule type" value="Genomic_DNA"/>
</dbReference>
<organism evidence="5 6">
    <name type="scientific">Hydrogenoanaerobacterium saccharovorans</name>
    <dbReference type="NCBI Taxonomy" id="474960"/>
    <lineage>
        <taxon>Bacteria</taxon>
        <taxon>Bacillati</taxon>
        <taxon>Bacillota</taxon>
        <taxon>Clostridia</taxon>
        <taxon>Eubacteriales</taxon>
        <taxon>Oscillospiraceae</taxon>
        <taxon>Hydrogenoanaerobacterium</taxon>
    </lineage>
</organism>
<dbReference type="RefSeq" id="WP_092753623.1">
    <property type="nucleotide sequence ID" value="NZ_FOCG01000001.1"/>
</dbReference>
<evidence type="ECO:0000259" key="4">
    <source>
        <dbReference type="PROSITE" id="PS50949"/>
    </source>
</evidence>
<dbReference type="Proteomes" id="UP000199158">
    <property type="component" value="Unassembled WGS sequence"/>
</dbReference>
<dbReference type="SUPFAM" id="SSF48008">
    <property type="entry name" value="GntR ligand-binding domain-like"/>
    <property type="match status" value="1"/>
</dbReference>
<protein>
    <submittedName>
        <fullName evidence="5">DNA-binding transcriptional regulator, GntR family</fullName>
    </submittedName>
</protein>
<dbReference type="InterPro" id="IPR036388">
    <property type="entry name" value="WH-like_DNA-bd_sf"/>
</dbReference>
<feature type="domain" description="HTH gntR-type" evidence="4">
    <location>
        <begin position="5"/>
        <end position="72"/>
    </location>
</feature>
<dbReference type="SUPFAM" id="SSF46785">
    <property type="entry name" value="Winged helix' DNA-binding domain"/>
    <property type="match status" value="1"/>
</dbReference>
<dbReference type="InterPro" id="IPR011711">
    <property type="entry name" value="GntR_C"/>
</dbReference>
<dbReference type="SMART" id="SM00345">
    <property type="entry name" value="HTH_GNTR"/>
    <property type="match status" value="1"/>
</dbReference>
<accession>A0A1H8B773</accession>
<dbReference type="Gene3D" id="1.20.120.530">
    <property type="entry name" value="GntR ligand-binding domain-like"/>
    <property type="match status" value="1"/>
</dbReference>
<name>A0A1H8B773_9FIRM</name>